<dbReference type="Pfam" id="PF06180">
    <property type="entry name" value="CbiK"/>
    <property type="match status" value="1"/>
</dbReference>
<dbReference type="Gene3D" id="3.40.50.1400">
    <property type="match status" value="2"/>
</dbReference>
<keyword evidence="2" id="KW-0479">Metal-binding</keyword>
<name>A0A414J2N4_9FIRM</name>
<dbReference type="GO" id="GO:0016852">
    <property type="term" value="F:sirohydrochlorin cobaltochelatase activity"/>
    <property type="evidence" value="ECO:0007669"/>
    <property type="project" value="InterPro"/>
</dbReference>
<feature type="binding site" evidence="2">
    <location>
        <position position="149"/>
    </location>
    <ligand>
        <name>Co(2+)</name>
        <dbReference type="ChEBI" id="CHEBI:48828"/>
    </ligand>
</feature>
<reference evidence="3 4" key="1">
    <citation type="submission" date="2018-08" db="EMBL/GenBank/DDBJ databases">
        <title>A genome reference for cultivated species of the human gut microbiota.</title>
        <authorList>
            <person name="Zou Y."/>
            <person name="Xue W."/>
            <person name="Luo G."/>
        </authorList>
    </citation>
    <scope>NUCLEOTIDE SEQUENCE [LARGE SCALE GENOMIC DNA]</scope>
    <source>
        <strain evidence="3 4">AM28-23</strain>
    </source>
</reference>
<dbReference type="PIRSF" id="PIRSF033579">
    <property type="entry name" value="Anaer_Co_chel"/>
    <property type="match status" value="1"/>
</dbReference>
<evidence type="ECO:0000313" key="3">
    <source>
        <dbReference type="EMBL" id="RHE38314.1"/>
    </source>
</evidence>
<dbReference type="RefSeq" id="WP_015542517.1">
    <property type="nucleotide sequence ID" value="NZ_CABJFK010000011.1"/>
</dbReference>
<comment type="caution">
    <text evidence="3">The sequence shown here is derived from an EMBL/GenBank/DDBJ whole genome shotgun (WGS) entry which is preliminary data.</text>
</comment>
<dbReference type="InterPro" id="IPR010388">
    <property type="entry name" value="Anaerobic_Co-chelatase"/>
</dbReference>
<feature type="active site" description="Proton acceptor" evidence="1">
    <location>
        <position position="149"/>
    </location>
</feature>
<proteinExistence type="predicted"/>
<keyword evidence="2" id="KW-0170">Cobalt</keyword>
<accession>A0A414J2N4</accession>
<dbReference type="EMBL" id="QSKF01000011">
    <property type="protein sequence ID" value="RHE38314.1"/>
    <property type="molecule type" value="Genomic_DNA"/>
</dbReference>
<feature type="binding site" evidence="2">
    <location>
        <position position="212"/>
    </location>
    <ligand>
        <name>Co(2+)</name>
        <dbReference type="ChEBI" id="CHEBI:48828"/>
    </ligand>
</feature>
<evidence type="ECO:0000256" key="1">
    <source>
        <dbReference type="PIRSR" id="PIRSR033579-1"/>
    </source>
</evidence>
<feature type="binding site" evidence="2">
    <location>
        <position position="180"/>
    </location>
    <ligand>
        <name>Co(2+)</name>
        <dbReference type="ChEBI" id="CHEBI:48828"/>
    </ligand>
</feature>
<gene>
    <name evidence="3" type="ORF">DW740_13165</name>
</gene>
<sequence length="265" mass="29329">MEHQSQKAILVVSFGTSYEASRKATIEIIEQDIADAFPDYRIYHAWTSKFIISVLKKRDGISIPTMCEAIEQMIHDGIRTLIVQPTHILDGIENNVMKETVLSYKDSFDQIVFGAPLLAASDDETHAIAAVTSEFKNLKATDALVLMGHGTTHQINTAYSELDRHFKSLGHSNVFIGTVEADPTIQDLVQEVTEFHPTAIYLTPFMIVAGDHAHHDMAGNSPDSWVGQFHAAGFEVCPVIKGLGEYAGIRAIFIEHIKKAISMLH</sequence>
<dbReference type="GO" id="GO:0046872">
    <property type="term" value="F:metal ion binding"/>
    <property type="evidence" value="ECO:0007669"/>
    <property type="project" value="UniProtKB-KW"/>
</dbReference>
<dbReference type="CDD" id="cd03413">
    <property type="entry name" value="CbiK_C"/>
    <property type="match status" value="1"/>
</dbReference>
<organism evidence="3 4">
    <name type="scientific">Blautia obeum</name>
    <dbReference type="NCBI Taxonomy" id="40520"/>
    <lineage>
        <taxon>Bacteria</taxon>
        <taxon>Bacillati</taxon>
        <taxon>Bacillota</taxon>
        <taxon>Clostridia</taxon>
        <taxon>Lachnospirales</taxon>
        <taxon>Lachnospiraceae</taxon>
        <taxon>Blautia</taxon>
    </lineage>
</organism>
<dbReference type="Proteomes" id="UP000283745">
    <property type="component" value="Unassembled WGS sequence"/>
</dbReference>
<dbReference type="AlphaFoldDB" id="A0A414J2N4"/>
<protein>
    <submittedName>
        <fullName evidence="3">Sirohydrochlorin cobaltochelatase</fullName>
    </submittedName>
</protein>
<evidence type="ECO:0000313" key="4">
    <source>
        <dbReference type="Proteomes" id="UP000283745"/>
    </source>
</evidence>
<evidence type="ECO:0000256" key="2">
    <source>
        <dbReference type="PIRSR" id="PIRSR033579-3"/>
    </source>
</evidence>
<dbReference type="GO" id="GO:0019251">
    <property type="term" value="P:anaerobic cobalamin biosynthetic process"/>
    <property type="evidence" value="ECO:0007669"/>
    <property type="project" value="InterPro"/>
</dbReference>
<dbReference type="SUPFAM" id="SSF53800">
    <property type="entry name" value="Chelatase"/>
    <property type="match status" value="1"/>
</dbReference>